<proteinExistence type="predicted"/>
<protein>
    <submittedName>
        <fullName evidence="3">Programmed cell death protein 2</fullName>
    </submittedName>
</protein>
<sequence length="371" mass="40168">MTTTTGPTAARSPVFLALPEAPVPSEEDSDVYATKLGGRPLYRKSAVSEPTAIRRLLCEASAFCALLIAEQPGDLWNSAIDVVPVCVSKAEPDCAMEDAAKSTDEEDLDEASDMEEIVGDVSSRLSAVSLEASPSGSTDSPPGPSFPPYYLYLIEECAEPDYVKGYLSDLAQKDAVEMDVNEDAPGREGRKSRKDGDWADEGYEKASFPRGVDKTLRRFMDRLRRHPAQCVRYNAEAQGGSGLPLLYSHADPVGRRVAEGRTAGSVISVCPRCGSRRAFECQLMPNVISVLRASEHAAPDAGAPRAQRRLREGGGSAVEEAFDAIWNADDGMEFGTVLIYTCERDCHIASETADNEIGYFDEVALVQLEQN</sequence>
<feature type="domain" description="Programmed cell death protein 2 C-terminal" evidence="2">
    <location>
        <begin position="213"/>
        <end position="367"/>
    </location>
</feature>
<accession>A0A8H7ZI06</accession>
<organism evidence="3 4">
    <name type="scientific">Olpidium bornovanus</name>
    <dbReference type="NCBI Taxonomy" id="278681"/>
    <lineage>
        <taxon>Eukaryota</taxon>
        <taxon>Fungi</taxon>
        <taxon>Fungi incertae sedis</taxon>
        <taxon>Olpidiomycota</taxon>
        <taxon>Olpidiomycotina</taxon>
        <taxon>Olpidiomycetes</taxon>
        <taxon>Olpidiales</taxon>
        <taxon>Olpidiaceae</taxon>
        <taxon>Olpidium</taxon>
    </lineage>
</organism>
<comment type="caution">
    <text evidence="3">The sequence shown here is derived from an EMBL/GenBank/DDBJ whole genome shotgun (WGS) entry which is preliminary data.</text>
</comment>
<dbReference type="GO" id="GO:0005737">
    <property type="term" value="C:cytoplasm"/>
    <property type="evidence" value="ECO:0007669"/>
    <property type="project" value="InterPro"/>
</dbReference>
<dbReference type="Proteomes" id="UP000673691">
    <property type="component" value="Unassembled WGS sequence"/>
</dbReference>
<dbReference type="OrthoDB" id="443682at2759"/>
<dbReference type="EMBL" id="JAEFCI010013516">
    <property type="protein sequence ID" value="KAG5455353.1"/>
    <property type="molecule type" value="Genomic_DNA"/>
</dbReference>
<dbReference type="InterPro" id="IPR007320">
    <property type="entry name" value="PDCD2_C"/>
</dbReference>
<evidence type="ECO:0000256" key="1">
    <source>
        <dbReference type="SAM" id="MobiDB-lite"/>
    </source>
</evidence>
<evidence type="ECO:0000313" key="4">
    <source>
        <dbReference type="Proteomes" id="UP000673691"/>
    </source>
</evidence>
<feature type="region of interest" description="Disordered" evidence="1">
    <location>
        <begin position="177"/>
        <end position="204"/>
    </location>
</feature>
<feature type="compositionally biased region" description="Basic and acidic residues" evidence="1">
    <location>
        <begin position="184"/>
        <end position="197"/>
    </location>
</feature>
<name>A0A8H7ZI06_9FUNG</name>
<keyword evidence="4" id="KW-1185">Reference proteome</keyword>
<dbReference type="PANTHER" id="PTHR47524:SF1">
    <property type="entry name" value="20S RRNA ACCUMULATION PROTEIN 4"/>
    <property type="match status" value="1"/>
</dbReference>
<dbReference type="PANTHER" id="PTHR47524">
    <property type="entry name" value="20S RRNA ACCUMULATION PROTEIN 4"/>
    <property type="match status" value="1"/>
</dbReference>
<dbReference type="AlphaFoldDB" id="A0A8H7ZI06"/>
<dbReference type="Pfam" id="PF04194">
    <property type="entry name" value="PDCD2_C"/>
    <property type="match status" value="1"/>
</dbReference>
<evidence type="ECO:0000259" key="2">
    <source>
        <dbReference type="Pfam" id="PF04194"/>
    </source>
</evidence>
<reference evidence="3 4" key="1">
    <citation type="journal article" name="Sci. Rep.">
        <title>Genome-scale phylogenetic analyses confirm Olpidium as the closest living zoosporic fungus to the non-flagellated, terrestrial fungi.</title>
        <authorList>
            <person name="Chang Y."/>
            <person name="Rochon D."/>
            <person name="Sekimoto S."/>
            <person name="Wang Y."/>
            <person name="Chovatia M."/>
            <person name="Sandor L."/>
            <person name="Salamov A."/>
            <person name="Grigoriev I.V."/>
            <person name="Stajich J.E."/>
            <person name="Spatafora J.W."/>
        </authorList>
    </citation>
    <scope>NUCLEOTIDE SEQUENCE [LARGE SCALE GENOMIC DNA]</scope>
    <source>
        <strain evidence="3">S191</strain>
    </source>
</reference>
<dbReference type="GO" id="GO:0030490">
    <property type="term" value="P:maturation of SSU-rRNA"/>
    <property type="evidence" value="ECO:0007669"/>
    <property type="project" value="TreeGrafter"/>
</dbReference>
<evidence type="ECO:0000313" key="3">
    <source>
        <dbReference type="EMBL" id="KAG5455353.1"/>
    </source>
</evidence>
<gene>
    <name evidence="3" type="ORF">BJ554DRAFT_5255</name>
</gene>